<organism evidence="2 3">
    <name type="scientific">Candidatus Enterovibrio altilux</name>
    <dbReference type="NCBI Taxonomy" id="1927128"/>
    <lineage>
        <taxon>Bacteria</taxon>
        <taxon>Pseudomonadati</taxon>
        <taxon>Pseudomonadota</taxon>
        <taxon>Gammaproteobacteria</taxon>
        <taxon>Vibrionales</taxon>
        <taxon>Vibrionaceae</taxon>
        <taxon>Enterovibrio</taxon>
    </lineage>
</organism>
<dbReference type="AlphaFoldDB" id="A0A291BB64"/>
<evidence type="ECO:0000313" key="3">
    <source>
        <dbReference type="Proteomes" id="UP000218160"/>
    </source>
</evidence>
<accession>A0A291BB64</accession>
<dbReference type="Pfam" id="PF13737">
    <property type="entry name" value="DDE_Tnp_1_5"/>
    <property type="match status" value="1"/>
</dbReference>
<feature type="domain" description="Transposase DDE" evidence="1">
    <location>
        <begin position="5"/>
        <end position="44"/>
    </location>
</feature>
<sequence>MVSYHHYSWISKRATTVNASFKTKTNSIILHLAMDARGLKVYGESK</sequence>
<evidence type="ECO:0000313" key="2">
    <source>
        <dbReference type="EMBL" id="ATF10246.1"/>
    </source>
</evidence>
<dbReference type="InterPro" id="IPR025668">
    <property type="entry name" value="Tnp_DDE_dom"/>
</dbReference>
<gene>
    <name evidence="2" type="ORF">BTN50_1820</name>
</gene>
<reference evidence="3" key="1">
    <citation type="submission" date="2017-04" db="EMBL/GenBank/DDBJ databases">
        <title>Genome evolution of the luminous symbionts of deep sea anglerfish.</title>
        <authorList>
            <person name="Hendry T.A."/>
        </authorList>
    </citation>
    <scope>NUCLEOTIDE SEQUENCE [LARGE SCALE GENOMIC DNA]</scope>
</reference>
<dbReference type="KEGG" id="elux:BTN50_1820"/>
<protein>
    <submittedName>
        <fullName evidence="2">Mobile element protein</fullName>
    </submittedName>
</protein>
<proteinExistence type="predicted"/>
<name>A0A291BB64_9GAMM</name>
<keyword evidence="3" id="KW-1185">Reference proteome</keyword>
<evidence type="ECO:0000259" key="1">
    <source>
        <dbReference type="Pfam" id="PF13737"/>
    </source>
</evidence>
<dbReference type="EMBL" id="CP020663">
    <property type="protein sequence ID" value="ATF10246.1"/>
    <property type="molecule type" value="Genomic_DNA"/>
</dbReference>
<dbReference type="Proteomes" id="UP000218160">
    <property type="component" value="Chromosome 2"/>
</dbReference>